<dbReference type="Pfam" id="PF00623">
    <property type="entry name" value="RNA_pol_Rpb1_2"/>
    <property type="match status" value="1"/>
</dbReference>
<dbReference type="EMBL" id="CP049075">
    <property type="protein sequence ID" value="QLI05290.1"/>
    <property type="molecule type" value="Genomic_DNA"/>
</dbReference>
<keyword evidence="3 7" id="KW-0548">Nucleotidyltransferase</keyword>
<comment type="cofactor">
    <cofactor evidence="7">
        <name>Zn(2+)</name>
        <dbReference type="ChEBI" id="CHEBI:29105"/>
    </cofactor>
    <text evidence="7">Binds 2 Zn(2+) ions per subunit.</text>
</comment>
<dbReference type="Pfam" id="PF04998">
    <property type="entry name" value="RNA_pol_Rpb1_5"/>
    <property type="match status" value="1"/>
</dbReference>
<feature type="binding site" evidence="7">
    <location>
        <position position="90"/>
    </location>
    <ligand>
        <name>Zn(2+)</name>
        <dbReference type="ChEBI" id="CHEBI:29105"/>
        <label>1</label>
    </ligand>
</feature>
<feature type="binding site" evidence="7">
    <location>
        <position position="893"/>
    </location>
    <ligand>
        <name>Zn(2+)</name>
        <dbReference type="ChEBI" id="CHEBI:29105"/>
        <label>2</label>
    </ligand>
</feature>
<keyword evidence="5 7" id="KW-0804">Transcription</keyword>
<dbReference type="GO" id="GO:0003677">
    <property type="term" value="F:DNA binding"/>
    <property type="evidence" value="ECO:0007669"/>
    <property type="project" value="UniProtKB-UniRule"/>
</dbReference>
<dbReference type="EC" id="2.7.7.6" evidence="7"/>
<dbReference type="PANTHER" id="PTHR19376:SF54">
    <property type="entry name" value="DNA-DIRECTED RNA POLYMERASE SUBUNIT BETA"/>
    <property type="match status" value="1"/>
</dbReference>
<dbReference type="NCBIfam" id="TIGR02386">
    <property type="entry name" value="rpoC_TIGR"/>
    <property type="match status" value="1"/>
</dbReference>
<sequence>MNKELELIEIKEDRRPRDFEAFELGLASPEEIKKWSHGEVKKPETINYRSLKPEVDGLFCARIFGPIRDYECMCGKYKKMRDKGKVCEKCHVEVTSSKVRRSRMGHIDLVTPVAHIWYVNSLPSRIGTLLGVKMKDLERVLYYEAYIVKNPGDAYYDWENSKKVEKYDVLNEEQFLALEQRYGQTGFDARMGGEIIRELLGELDLLAILNELKLEIEATNSDAKKKTIVKRLKVVESFLNSGNHPEWMMITTLPVLPPDLRPLVNLDGGKFAVSDVNDLYRRVINRNTRLKRLMELDAPEIIVRNEKRMLQEAVDALFDNGRRANAVKGANKRPLKSLSEIIKGKQGRFRQNLLGKRVDFSGRSVIVVGPRLQMDECGLPKKMALELFKPHLLARLEEKGYATTVKQAKKMIDERTNEVWECLEEVVKDHPVLLNRAPTLHKMSIQAFHPVLIEGEAIQLHPLVCAGFNADFDGDQMAVHVPLSQEAIAECNVLMLSSMNILLPASGKAVTVPSQDMVLGIYYLSLEKDDAKGENKIFASVDEVSIAEQAGLLDLHARIKTIIDQQSVVTTAGRLIIRSILPEMGSNNVPENMWNKILKKSDIANLVNYVYKYGGLSVTASFLDAIKNLGFRYATKAGISISITDIIVPDSKYSFVDEAKKKVLSLQKEYDAGLLDDKTRANLVIDTWASTSKKVQADMMEHIIADKSGFNSIYMMADSGARGSVGQISQLAGMRGLVTKSSGNKSAAGAQIIDVPITSNFRDGLSVLEYFLSTYGARKGLTDTALKTANAGYLTRKLIDVAQNVKVTMEDCGTHEGVEVSELKNGEELVESLEDRILGRVLSDDVIDPITNEVLFTEGTLISEQAARTIVDSGIKAVTIRTPITCKAPKGVCSKCYGINLGEGKLVRPGEAVGIIAAQSIGEPGTQLTLRTINSGAAATNFQQEFQVVAKKEGFIRYYNLEIDESNFVISRRNAAILLVEPKVKAPFDGVVDIEISHEDISIIIQGKKDEFRYTFRKRNLAASNELAGVSGMIEGKYYLPYKKGDKVKENESIVEVVREDWSVPNRIPFASEIKVANGDPVTQNIKANAEGLLKFYVLKGDYLERTKSIKKGDVVEEKGFFVVVADDEDREAARHYIPRQSVINFNDSDRVNNNDIIASPKKDEKLIIAQWDPHSTAFRAAESGKVKFEFISTEDHELIPKDLKKGDVRAELIKDMGDSNTGTKIRISANAEISSDNASDDGKMVMLSNSLLRTAQSSGTKDRDSRAQAAIVIVNGSKSVKYPVEKDDIIIVRPDQEIKKGDVIFSRPKAVATSKDITAGLPKVSELFEARKPKDTAYIAEIDGVIEIDTHLKSKTRISISASDGTSIDYNIDKTRQILVRDGEFVHVGEKLTDGVISSHDVLRILGEKELHSYLIRGIQDVYRSEGVIISDKHIEIIISQMLRQVKIVDSGDTHFIVGDMISRRKFREENSKILRMGGEPAIAEPILLGVTRASIGSDSVISAASFQETTKVLTEASIASKRDFLEDLKENVILGRMIPVGTGLYKDEELKLKANDVD</sequence>
<dbReference type="GO" id="GO:0000287">
    <property type="term" value="F:magnesium ion binding"/>
    <property type="evidence" value="ECO:0007669"/>
    <property type="project" value="UniProtKB-UniRule"/>
</dbReference>
<feature type="binding site" evidence="7">
    <location>
        <position position="475"/>
    </location>
    <ligand>
        <name>Mg(2+)</name>
        <dbReference type="ChEBI" id="CHEBI:18420"/>
    </ligand>
</feature>
<dbReference type="CDD" id="cd02655">
    <property type="entry name" value="RNAP_beta'_C"/>
    <property type="match status" value="1"/>
</dbReference>
<dbReference type="Gene3D" id="1.10.1790.20">
    <property type="match status" value="1"/>
</dbReference>
<evidence type="ECO:0000259" key="9">
    <source>
        <dbReference type="SMART" id="SM00663"/>
    </source>
</evidence>
<keyword evidence="2 7" id="KW-0808">Transferase</keyword>
<dbReference type="Gene3D" id="2.40.50.100">
    <property type="match status" value="2"/>
</dbReference>
<evidence type="ECO:0000256" key="1">
    <source>
        <dbReference type="ARBA" id="ARBA00022478"/>
    </source>
</evidence>
<feature type="binding site" evidence="7">
    <location>
        <position position="87"/>
    </location>
    <ligand>
        <name>Zn(2+)</name>
        <dbReference type="ChEBI" id="CHEBI:29105"/>
        <label>1</label>
    </ligand>
</feature>
<dbReference type="Gene3D" id="1.10.132.30">
    <property type="match status" value="1"/>
</dbReference>
<feature type="binding site" evidence="7">
    <location>
        <position position="896"/>
    </location>
    <ligand>
        <name>Zn(2+)</name>
        <dbReference type="ChEBI" id="CHEBI:29105"/>
        <label>2</label>
    </ligand>
</feature>
<dbReference type="InterPro" id="IPR007081">
    <property type="entry name" value="RNA_pol_Rpb1_5"/>
</dbReference>
<keyword evidence="7" id="KW-0460">Magnesium</keyword>
<dbReference type="InterPro" id="IPR000722">
    <property type="entry name" value="RNA_pol_asu"/>
</dbReference>
<dbReference type="GO" id="GO:0006351">
    <property type="term" value="P:DNA-templated transcription"/>
    <property type="evidence" value="ECO:0007669"/>
    <property type="project" value="UniProtKB-UniRule"/>
</dbReference>
<feature type="binding site" evidence="7">
    <location>
        <position position="473"/>
    </location>
    <ligand>
        <name>Mg(2+)</name>
        <dbReference type="ChEBI" id="CHEBI:18420"/>
    </ligand>
</feature>
<dbReference type="RefSeq" id="WP_179975812.1">
    <property type="nucleotide sequence ID" value="NZ_CP049075.1"/>
</dbReference>
<comment type="similarity">
    <text evidence="7 8">Belongs to the RNA polymerase beta' chain family.</text>
</comment>
<dbReference type="Pfam" id="PF04983">
    <property type="entry name" value="RNA_pol_Rpb1_3"/>
    <property type="match status" value="1"/>
</dbReference>
<dbReference type="Gene3D" id="2.40.40.20">
    <property type="match status" value="1"/>
</dbReference>
<dbReference type="Gene3D" id="1.10.150.390">
    <property type="match status" value="1"/>
</dbReference>
<keyword evidence="7" id="KW-0862">Zinc</keyword>
<evidence type="ECO:0000256" key="3">
    <source>
        <dbReference type="ARBA" id="ARBA00022695"/>
    </source>
</evidence>
<proteinExistence type="inferred from homology"/>
<dbReference type="GO" id="GO:0003899">
    <property type="term" value="F:DNA-directed RNA polymerase activity"/>
    <property type="evidence" value="ECO:0007669"/>
    <property type="project" value="UniProtKB-UniRule"/>
</dbReference>
<dbReference type="InterPro" id="IPR007083">
    <property type="entry name" value="RNA_pol_Rpb1_4"/>
</dbReference>
<feature type="binding site" evidence="7">
    <location>
        <position position="471"/>
    </location>
    <ligand>
        <name>Mg(2+)</name>
        <dbReference type="ChEBI" id="CHEBI:18420"/>
    </ligand>
</feature>
<dbReference type="InterPro" id="IPR007080">
    <property type="entry name" value="RNA_pol_Rpb1_1"/>
</dbReference>
<keyword evidence="1 7" id="KW-0240">DNA-directed RNA polymerase</keyword>
<comment type="subunit">
    <text evidence="7">The RNAP catalytic core consists of 2 alpha, 1 beta, 1 beta' and 1 omega subunit. When a sigma factor is associated with the core the holoenzyme is formed, which can initiate transcription.</text>
</comment>
<feature type="binding site" evidence="7">
    <location>
        <position position="812"/>
    </location>
    <ligand>
        <name>Zn(2+)</name>
        <dbReference type="ChEBI" id="CHEBI:29105"/>
        <label>2</label>
    </ligand>
</feature>
<comment type="catalytic activity">
    <reaction evidence="6 7 8">
        <text>RNA(n) + a ribonucleoside 5'-triphosphate = RNA(n+1) + diphosphate</text>
        <dbReference type="Rhea" id="RHEA:21248"/>
        <dbReference type="Rhea" id="RHEA-COMP:14527"/>
        <dbReference type="Rhea" id="RHEA-COMP:17342"/>
        <dbReference type="ChEBI" id="CHEBI:33019"/>
        <dbReference type="ChEBI" id="CHEBI:61557"/>
        <dbReference type="ChEBI" id="CHEBI:140395"/>
        <dbReference type="EC" id="2.7.7.6"/>
    </reaction>
</comment>
<protein>
    <recommendedName>
        <fullName evidence="7">DNA-directed RNA polymerase subunit beta'</fullName>
        <shortName evidence="7">RNAP subunit beta'</shortName>
        <ecNumber evidence="7">2.7.7.6</ecNumber>
    </recommendedName>
    <alternativeName>
        <fullName evidence="7">RNA polymerase subunit beta'</fullName>
    </alternativeName>
    <alternativeName>
        <fullName evidence="7">Transcriptase subunit beta'</fullName>
    </alternativeName>
</protein>
<dbReference type="InterPro" id="IPR012754">
    <property type="entry name" value="DNA-dir_RpoC_beta_prime_bact"/>
</dbReference>
<evidence type="ECO:0000313" key="11">
    <source>
        <dbReference type="Proteomes" id="UP000509414"/>
    </source>
</evidence>
<evidence type="ECO:0000256" key="8">
    <source>
        <dbReference type="RuleBase" id="RU004279"/>
    </source>
</evidence>
<dbReference type="InterPro" id="IPR007066">
    <property type="entry name" value="RNA_pol_Rpb1_3"/>
</dbReference>
<evidence type="ECO:0000256" key="5">
    <source>
        <dbReference type="ARBA" id="ARBA00023163"/>
    </source>
</evidence>
<comment type="function">
    <text evidence="7 8">DNA-dependent RNA polymerase catalyzes the transcription of DNA into RNA using the four ribonucleoside triphosphates as substrates.</text>
</comment>
<comment type="cofactor">
    <cofactor evidence="7">
        <name>Mg(2+)</name>
        <dbReference type="ChEBI" id="CHEBI:18420"/>
    </cofactor>
    <text evidence="7">Binds 1 Mg(2+) ion per subunit.</text>
</comment>
<dbReference type="InterPro" id="IPR042102">
    <property type="entry name" value="RNA_pol_Rpb1_3_sf"/>
</dbReference>
<dbReference type="SUPFAM" id="SSF64484">
    <property type="entry name" value="beta and beta-prime subunits of DNA dependent RNA-polymerase"/>
    <property type="match status" value="1"/>
</dbReference>
<dbReference type="Gene3D" id="1.10.274.100">
    <property type="entry name" value="RNA polymerase Rpb1, domain 3"/>
    <property type="match status" value="2"/>
</dbReference>
<organism evidence="10 11">
    <name type="scientific">Candidatus Campylobacter infans</name>
    <dbReference type="NCBI Taxonomy" id="2561898"/>
    <lineage>
        <taxon>Bacteria</taxon>
        <taxon>Pseudomonadati</taxon>
        <taxon>Campylobacterota</taxon>
        <taxon>Epsilonproteobacteria</taxon>
        <taxon>Campylobacterales</taxon>
        <taxon>Campylobacteraceae</taxon>
        <taxon>Campylobacter</taxon>
    </lineage>
</organism>
<dbReference type="InterPro" id="IPR045867">
    <property type="entry name" value="DNA-dir_RpoC_beta_prime"/>
</dbReference>
<evidence type="ECO:0000313" key="10">
    <source>
        <dbReference type="EMBL" id="QLI05290.1"/>
    </source>
</evidence>
<dbReference type="GO" id="GO:0008270">
    <property type="term" value="F:zinc ion binding"/>
    <property type="evidence" value="ECO:0007669"/>
    <property type="project" value="UniProtKB-UniRule"/>
</dbReference>
<dbReference type="KEGG" id="cinf:CINF_0774"/>
<keyword evidence="4 7" id="KW-0479">Metal-binding</keyword>
<dbReference type="Gene3D" id="1.10.40.90">
    <property type="match status" value="1"/>
</dbReference>
<gene>
    <name evidence="7 10" type="primary">rpoC</name>
    <name evidence="10" type="ORF">CINF_0774</name>
</gene>
<evidence type="ECO:0000256" key="6">
    <source>
        <dbReference type="ARBA" id="ARBA00048552"/>
    </source>
</evidence>
<dbReference type="InterPro" id="IPR044893">
    <property type="entry name" value="RNA_pol_Rpb1_clamp_domain"/>
</dbReference>
<evidence type="ECO:0000256" key="2">
    <source>
        <dbReference type="ARBA" id="ARBA00022679"/>
    </source>
</evidence>
<name>A0A7H9CGQ8_9BACT</name>
<dbReference type="Proteomes" id="UP000509414">
    <property type="component" value="Chromosome"/>
</dbReference>
<keyword evidence="11" id="KW-1185">Reference proteome</keyword>
<dbReference type="Gene3D" id="4.10.860.120">
    <property type="entry name" value="RNA polymerase II, clamp domain"/>
    <property type="match status" value="1"/>
</dbReference>
<reference evidence="10 11" key="1">
    <citation type="submission" date="2020-02" db="EMBL/GenBank/DDBJ databases">
        <title>Complete genome sequence of the novel Campylobacter species Candidatus Campylobacter infans.</title>
        <authorList>
            <person name="Duim B."/>
            <person name="Zomer A."/>
            <person name="van der Graaf L."/>
            <person name="Wagenaar J."/>
        </authorList>
    </citation>
    <scope>NUCLEOTIDE SEQUENCE [LARGE SCALE GENOMIC DNA]</scope>
    <source>
        <strain evidence="10 11">19S00001</strain>
    </source>
</reference>
<dbReference type="SMART" id="SM00663">
    <property type="entry name" value="RPOLA_N"/>
    <property type="match status" value="1"/>
</dbReference>
<dbReference type="Pfam" id="PF05000">
    <property type="entry name" value="RNA_pol_Rpb1_4"/>
    <property type="match status" value="1"/>
</dbReference>
<feature type="binding site" evidence="7">
    <location>
        <position position="74"/>
    </location>
    <ligand>
        <name>Zn(2+)</name>
        <dbReference type="ChEBI" id="CHEBI:29105"/>
        <label>1</label>
    </ligand>
</feature>
<feature type="domain" description="RNA polymerase N-terminal" evidence="9">
    <location>
        <begin position="246"/>
        <end position="525"/>
    </location>
</feature>
<feature type="binding site" evidence="7">
    <location>
        <position position="72"/>
    </location>
    <ligand>
        <name>Zn(2+)</name>
        <dbReference type="ChEBI" id="CHEBI:29105"/>
        <label>1</label>
    </ligand>
</feature>
<evidence type="ECO:0000256" key="7">
    <source>
        <dbReference type="HAMAP-Rule" id="MF_01322"/>
    </source>
</evidence>
<dbReference type="Pfam" id="PF04997">
    <property type="entry name" value="RNA_pol_Rpb1_1"/>
    <property type="match status" value="1"/>
</dbReference>
<evidence type="ECO:0000256" key="4">
    <source>
        <dbReference type="ARBA" id="ARBA00022723"/>
    </source>
</evidence>
<dbReference type="GO" id="GO:0000428">
    <property type="term" value="C:DNA-directed RNA polymerase complex"/>
    <property type="evidence" value="ECO:0007669"/>
    <property type="project" value="UniProtKB-KW"/>
</dbReference>
<dbReference type="CDD" id="cd01609">
    <property type="entry name" value="RNAP_beta'_N"/>
    <property type="match status" value="1"/>
</dbReference>
<feature type="binding site" evidence="7">
    <location>
        <position position="886"/>
    </location>
    <ligand>
        <name>Zn(2+)</name>
        <dbReference type="ChEBI" id="CHEBI:29105"/>
        <label>2</label>
    </ligand>
</feature>
<dbReference type="InterPro" id="IPR006592">
    <property type="entry name" value="RNA_pol_N"/>
</dbReference>
<accession>A0A7H9CGQ8</accession>
<dbReference type="InterPro" id="IPR038120">
    <property type="entry name" value="Rpb1_funnel_sf"/>
</dbReference>
<dbReference type="PANTHER" id="PTHR19376">
    <property type="entry name" value="DNA-DIRECTED RNA POLYMERASE"/>
    <property type="match status" value="1"/>
</dbReference>
<dbReference type="HAMAP" id="MF_01322">
    <property type="entry name" value="RNApol_bact_RpoC"/>
    <property type="match status" value="1"/>
</dbReference>